<proteinExistence type="predicted"/>
<feature type="compositionally biased region" description="Low complexity" evidence="1">
    <location>
        <begin position="32"/>
        <end position="45"/>
    </location>
</feature>
<evidence type="ECO:0000313" key="3">
    <source>
        <dbReference type="Proteomes" id="UP000314294"/>
    </source>
</evidence>
<comment type="caution">
    <text evidence="2">The sequence shown here is derived from an EMBL/GenBank/DDBJ whole genome shotgun (WGS) entry which is preliminary data.</text>
</comment>
<gene>
    <name evidence="2" type="ORF">EYF80_031239</name>
</gene>
<dbReference type="AlphaFoldDB" id="A0A4Z2GYT5"/>
<protein>
    <submittedName>
        <fullName evidence="2">Uncharacterized protein</fullName>
    </submittedName>
</protein>
<feature type="region of interest" description="Disordered" evidence="1">
    <location>
        <begin position="1"/>
        <end position="47"/>
    </location>
</feature>
<accession>A0A4Z2GYT5</accession>
<dbReference type="EMBL" id="SRLO01000375">
    <property type="protein sequence ID" value="TNN58619.1"/>
    <property type="molecule type" value="Genomic_DNA"/>
</dbReference>
<reference evidence="2 3" key="1">
    <citation type="submission" date="2019-03" db="EMBL/GenBank/DDBJ databases">
        <title>First draft genome of Liparis tanakae, snailfish: a comprehensive survey of snailfish specific genes.</title>
        <authorList>
            <person name="Kim W."/>
            <person name="Song I."/>
            <person name="Jeong J.-H."/>
            <person name="Kim D."/>
            <person name="Kim S."/>
            <person name="Ryu S."/>
            <person name="Song J.Y."/>
            <person name="Lee S.K."/>
        </authorList>
    </citation>
    <scope>NUCLEOTIDE SEQUENCE [LARGE SCALE GENOMIC DNA]</scope>
    <source>
        <tissue evidence="2">Muscle</tissue>
    </source>
</reference>
<sequence>MDGVPWHVAGAGQPLGPSATRPLSRSASWPVAAEAEPSHAPAHSALNSSLPARLATTAQSASGLLPAARGSNDVPRCGVPTSDPSFPDRSP</sequence>
<organism evidence="2 3">
    <name type="scientific">Liparis tanakae</name>
    <name type="common">Tanaka's snailfish</name>
    <dbReference type="NCBI Taxonomy" id="230148"/>
    <lineage>
        <taxon>Eukaryota</taxon>
        <taxon>Metazoa</taxon>
        <taxon>Chordata</taxon>
        <taxon>Craniata</taxon>
        <taxon>Vertebrata</taxon>
        <taxon>Euteleostomi</taxon>
        <taxon>Actinopterygii</taxon>
        <taxon>Neopterygii</taxon>
        <taxon>Teleostei</taxon>
        <taxon>Neoteleostei</taxon>
        <taxon>Acanthomorphata</taxon>
        <taxon>Eupercaria</taxon>
        <taxon>Perciformes</taxon>
        <taxon>Cottioidei</taxon>
        <taxon>Cottales</taxon>
        <taxon>Liparidae</taxon>
        <taxon>Liparis</taxon>
    </lineage>
</organism>
<keyword evidence="3" id="KW-1185">Reference proteome</keyword>
<evidence type="ECO:0000256" key="1">
    <source>
        <dbReference type="SAM" id="MobiDB-lite"/>
    </source>
</evidence>
<evidence type="ECO:0000313" key="2">
    <source>
        <dbReference type="EMBL" id="TNN58619.1"/>
    </source>
</evidence>
<name>A0A4Z2GYT5_9TELE</name>
<feature type="region of interest" description="Disordered" evidence="1">
    <location>
        <begin position="65"/>
        <end position="91"/>
    </location>
</feature>
<dbReference type="Proteomes" id="UP000314294">
    <property type="component" value="Unassembled WGS sequence"/>
</dbReference>